<dbReference type="AlphaFoldDB" id="A0AAE4AUF5"/>
<sequence length="50" mass="5206">MATNTSGTTASTWKSSSNLCDHYKPVGIQAVSAAVICRAPQPTVKPATTR</sequence>
<evidence type="ECO:0000313" key="1">
    <source>
        <dbReference type="EMBL" id="MDQ0317340.1"/>
    </source>
</evidence>
<organism evidence="1 2">
    <name type="scientific">Amorphus orientalis</name>
    <dbReference type="NCBI Taxonomy" id="649198"/>
    <lineage>
        <taxon>Bacteria</taxon>
        <taxon>Pseudomonadati</taxon>
        <taxon>Pseudomonadota</taxon>
        <taxon>Alphaproteobacteria</taxon>
        <taxon>Hyphomicrobiales</taxon>
        <taxon>Amorphaceae</taxon>
        <taxon>Amorphus</taxon>
    </lineage>
</organism>
<accession>A0AAE4AUF5</accession>
<keyword evidence="2" id="KW-1185">Reference proteome</keyword>
<proteinExistence type="predicted"/>
<dbReference type="Proteomes" id="UP001229244">
    <property type="component" value="Unassembled WGS sequence"/>
</dbReference>
<comment type="caution">
    <text evidence="1">The sequence shown here is derived from an EMBL/GenBank/DDBJ whole genome shotgun (WGS) entry which is preliminary data.</text>
</comment>
<reference evidence="1" key="1">
    <citation type="submission" date="2023-07" db="EMBL/GenBank/DDBJ databases">
        <title>Genomic Encyclopedia of Type Strains, Phase IV (KMG-IV): sequencing the most valuable type-strain genomes for metagenomic binning, comparative biology and taxonomic classification.</title>
        <authorList>
            <person name="Goeker M."/>
        </authorList>
    </citation>
    <scope>NUCLEOTIDE SEQUENCE</scope>
    <source>
        <strain evidence="1">DSM 21202</strain>
    </source>
</reference>
<dbReference type="RefSeq" id="WP_306887257.1">
    <property type="nucleotide sequence ID" value="NZ_JAUSUL010000005.1"/>
</dbReference>
<evidence type="ECO:0000313" key="2">
    <source>
        <dbReference type="Proteomes" id="UP001229244"/>
    </source>
</evidence>
<protein>
    <submittedName>
        <fullName evidence="1">Uncharacterized protein</fullName>
    </submittedName>
</protein>
<gene>
    <name evidence="1" type="ORF">J2S73_003824</name>
</gene>
<name>A0AAE4AUF5_9HYPH</name>
<dbReference type="EMBL" id="JAUSUL010000005">
    <property type="protein sequence ID" value="MDQ0317340.1"/>
    <property type="molecule type" value="Genomic_DNA"/>
</dbReference>